<keyword evidence="3" id="KW-1185">Reference proteome</keyword>
<dbReference type="EMBL" id="LT670849">
    <property type="protein sequence ID" value="SHN79676.1"/>
    <property type="molecule type" value="Genomic_DNA"/>
</dbReference>
<dbReference type="PANTHER" id="PTHR36837:SF4">
    <property type="entry name" value="BLR0908 PROTEIN"/>
    <property type="match status" value="1"/>
</dbReference>
<dbReference type="InterPro" id="IPR009656">
    <property type="entry name" value="PHB_depo_C"/>
</dbReference>
<dbReference type="Gene3D" id="3.40.50.1820">
    <property type="entry name" value="alpha/beta hydrolase"/>
    <property type="match status" value="1"/>
</dbReference>
<dbReference type="PANTHER" id="PTHR36837">
    <property type="entry name" value="POLY(3-HYDROXYALKANOATE) POLYMERASE SUBUNIT PHAC"/>
    <property type="match status" value="1"/>
</dbReference>
<evidence type="ECO:0000313" key="3">
    <source>
        <dbReference type="Proteomes" id="UP000184096"/>
    </source>
</evidence>
<gene>
    <name evidence="2" type="ORF">SAMN05444170_4088</name>
</gene>
<evidence type="ECO:0000259" key="1">
    <source>
        <dbReference type="Pfam" id="PF06850"/>
    </source>
</evidence>
<dbReference type="NCBIfam" id="TIGR01849">
    <property type="entry name" value="PHB_depoly_PhaZ"/>
    <property type="match status" value="1"/>
</dbReference>
<dbReference type="OrthoDB" id="9774318at2"/>
<reference evidence="3" key="1">
    <citation type="submission" date="2016-11" db="EMBL/GenBank/DDBJ databases">
        <authorList>
            <person name="Varghese N."/>
            <person name="Submissions S."/>
        </authorList>
    </citation>
    <scope>NUCLEOTIDE SEQUENCE [LARGE SCALE GENOMIC DNA]</scope>
    <source>
        <strain evidence="3">GAS401</strain>
    </source>
</reference>
<proteinExistence type="predicted"/>
<evidence type="ECO:0000313" key="2">
    <source>
        <dbReference type="EMBL" id="SHN79676.1"/>
    </source>
</evidence>
<dbReference type="InterPro" id="IPR029058">
    <property type="entry name" value="AB_hydrolase_fold"/>
</dbReference>
<dbReference type="InterPro" id="IPR010915">
    <property type="entry name" value="PHB_depoly_PhaZ"/>
</dbReference>
<dbReference type="Proteomes" id="UP000184096">
    <property type="component" value="Chromosome I"/>
</dbReference>
<dbReference type="SUPFAM" id="SSF53474">
    <property type="entry name" value="alpha/beta-Hydrolases"/>
    <property type="match status" value="1"/>
</dbReference>
<accession>A0A1M7U9S9</accession>
<dbReference type="AlphaFoldDB" id="A0A1M7U9S9"/>
<dbReference type="PIRSF" id="PIRSF020818">
    <property type="entry name" value="PHB_depoly_PhaZ"/>
    <property type="match status" value="1"/>
</dbReference>
<dbReference type="InterPro" id="IPR051321">
    <property type="entry name" value="PHA/PHB_synthase"/>
</dbReference>
<protein>
    <submittedName>
        <fullName evidence="2">Polyhydroxyalkanoate depolymerase, intracellular</fullName>
    </submittedName>
</protein>
<feature type="domain" description="PHB de-polymerase C-terminal" evidence="1">
    <location>
        <begin position="205"/>
        <end position="405"/>
    </location>
</feature>
<dbReference type="Pfam" id="PF06850">
    <property type="entry name" value="PHB_depo_C"/>
    <property type="match status" value="1"/>
</dbReference>
<organism evidence="2 3">
    <name type="scientific">Bradyrhizobium erythrophlei</name>
    <dbReference type="NCBI Taxonomy" id="1437360"/>
    <lineage>
        <taxon>Bacteria</taxon>
        <taxon>Pseudomonadati</taxon>
        <taxon>Pseudomonadota</taxon>
        <taxon>Alphaproteobacteria</taxon>
        <taxon>Hyphomicrobiales</taxon>
        <taxon>Nitrobacteraceae</taxon>
        <taxon>Bradyrhizobium</taxon>
    </lineage>
</organism>
<sequence length="407" mass="46239">MTSLLYQAYQNHTDLTEPWRSGALQALKYLNLLPQGMSDKFFRRLAAALELISRTSLTYSRPAYGIDRVTVGNREYEVTEEVAFATPFGSLLHFKKENAPEQPRMLLVAPMSGHFATLLRGTVQTLLQDHDVYITDWHNPRDIPLRDGRFGLDDYTEHLITFLDKLGPRAHMVAICQPSVSALAAAAIMSEDNHPSRPATLTLMAGPIDTRIQPTKVNQFAKSKPIKWFETNLINYVPVQCKGAFRQVYPGFVQLTAFVSMNLERHIKQHMDLANHLARGETEKAETIKNFYDEYFAVMDLPAEFYLETVRDVFQEHVLPQGKMTFRGRPVNPTAIKRMGLMTVEGEKDDICSVGQTLAAQELCTGVRAYRRVHHLQAGVGHYGVFSGRRWNNEIYPLLRDFVHVNA</sequence>
<name>A0A1M7U9S9_9BRAD</name>
<dbReference type="RefSeq" id="WP_072820472.1">
    <property type="nucleotide sequence ID" value="NZ_LT670849.1"/>
</dbReference>